<reference evidence="1 2" key="1">
    <citation type="submission" date="2019-06" db="EMBL/GenBank/DDBJ databases">
        <title>Draft genomes of female and male turbot (Scophthalmus maximus).</title>
        <authorList>
            <person name="Xu H."/>
            <person name="Xu X.-W."/>
            <person name="Shao C."/>
            <person name="Chen S."/>
        </authorList>
    </citation>
    <scope>NUCLEOTIDE SEQUENCE [LARGE SCALE GENOMIC DNA]</scope>
    <source>
        <strain evidence="1">Ysfricsl-2016a</strain>
        <tissue evidence="1">Blood</tissue>
    </source>
</reference>
<name>A0A6A4S6S0_SCOMX</name>
<evidence type="ECO:0000313" key="2">
    <source>
        <dbReference type="Proteomes" id="UP000438429"/>
    </source>
</evidence>
<sequence>MAGRPSFTPKQRERERESDCNVTMNLYVDLHPTDSSRKRPRGFNDILSTLSRAVNGGKVPWQTFYICDSSAFTRCRRPGRRCSRVPTRPWTPDTCSDALVTDVTSQGLFHQNGFLPP</sequence>
<dbReference type="AlphaFoldDB" id="A0A6A4S6S0"/>
<comment type="caution">
    <text evidence="1">The sequence shown here is derived from an EMBL/GenBank/DDBJ whole genome shotgun (WGS) entry which is preliminary data.</text>
</comment>
<organism evidence="1 2">
    <name type="scientific">Scophthalmus maximus</name>
    <name type="common">Turbot</name>
    <name type="synonym">Psetta maxima</name>
    <dbReference type="NCBI Taxonomy" id="52904"/>
    <lineage>
        <taxon>Eukaryota</taxon>
        <taxon>Metazoa</taxon>
        <taxon>Chordata</taxon>
        <taxon>Craniata</taxon>
        <taxon>Vertebrata</taxon>
        <taxon>Euteleostomi</taxon>
        <taxon>Actinopterygii</taxon>
        <taxon>Neopterygii</taxon>
        <taxon>Teleostei</taxon>
        <taxon>Neoteleostei</taxon>
        <taxon>Acanthomorphata</taxon>
        <taxon>Carangaria</taxon>
        <taxon>Pleuronectiformes</taxon>
        <taxon>Pleuronectoidei</taxon>
        <taxon>Scophthalmidae</taxon>
        <taxon>Scophthalmus</taxon>
    </lineage>
</organism>
<gene>
    <name evidence="1" type="ORF">F2P81_020686</name>
</gene>
<dbReference type="EMBL" id="VEVO01000018">
    <property type="protein sequence ID" value="KAF0027945.1"/>
    <property type="molecule type" value="Genomic_DNA"/>
</dbReference>
<protein>
    <submittedName>
        <fullName evidence="1">Uncharacterized protein</fullName>
    </submittedName>
</protein>
<proteinExistence type="predicted"/>
<accession>A0A6A4S6S0</accession>
<evidence type="ECO:0000313" key="1">
    <source>
        <dbReference type="EMBL" id="KAF0027945.1"/>
    </source>
</evidence>
<dbReference type="Proteomes" id="UP000438429">
    <property type="component" value="Unassembled WGS sequence"/>
</dbReference>